<sequence>MAIDESMIKFKGRSYLKQYMPKKPVKRGYKVWMLCASSGYCLKFDVYTGKAEKVEKNLGARVVLDFTQDLQSKTYKFYFDNYFNSYVLQHELKLRKIMACGTVNNTRKFLPELKEDNAMIRGDFDWRMSNENILYLKWKDDRTVYFLSNMHDPNDVDIAQRREKDGSFIDIPCPKLLKDYNSNMNFVDKFDQLKENYGLDRRSTK</sequence>
<evidence type="ECO:0000259" key="1">
    <source>
        <dbReference type="Pfam" id="PF13843"/>
    </source>
</evidence>
<evidence type="ECO:0000313" key="3">
    <source>
        <dbReference type="Proteomes" id="UP000691718"/>
    </source>
</evidence>
<dbReference type="PANTHER" id="PTHR46599:SF2">
    <property type="entry name" value="PIGGYBAC TRANSPOSABLE ELEMENT-DERIVED PROTEIN 4-LIKE"/>
    <property type="match status" value="1"/>
</dbReference>
<dbReference type="Proteomes" id="UP000691718">
    <property type="component" value="Unassembled WGS sequence"/>
</dbReference>
<evidence type="ECO:0000313" key="2">
    <source>
        <dbReference type="EMBL" id="CAG4935966.1"/>
    </source>
</evidence>
<name>A0A8S3W1U9_PARAO</name>
<feature type="domain" description="PiggyBac transposable element-derived protein" evidence="1">
    <location>
        <begin position="1"/>
        <end position="203"/>
    </location>
</feature>
<dbReference type="Pfam" id="PF13843">
    <property type="entry name" value="DDE_Tnp_1_7"/>
    <property type="match status" value="1"/>
</dbReference>
<dbReference type="InterPro" id="IPR029526">
    <property type="entry name" value="PGBD"/>
</dbReference>
<proteinExistence type="predicted"/>
<gene>
    <name evidence="2" type="ORF">PAPOLLO_LOCUS1095</name>
</gene>
<dbReference type="AlphaFoldDB" id="A0A8S3W1U9"/>
<keyword evidence="3" id="KW-1185">Reference proteome</keyword>
<comment type="caution">
    <text evidence="2">The sequence shown here is derived from an EMBL/GenBank/DDBJ whole genome shotgun (WGS) entry which is preliminary data.</text>
</comment>
<organism evidence="2 3">
    <name type="scientific">Parnassius apollo</name>
    <name type="common">Apollo butterfly</name>
    <name type="synonym">Papilio apollo</name>
    <dbReference type="NCBI Taxonomy" id="110799"/>
    <lineage>
        <taxon>Eukaryota</taxon>
        <taxon>Metazoa</taxon>
        <taxon>Ecdysozoa</taxon>
        <taxon>Arthropoda</taxon>
        <taxon>Hexapoda</taxon>
        <taxon>Insecta</taxon>
        <taxon>Pterygota</taxon>
        <taxon>Neoptera</taxon>
        <taxon>Endopterygota</taxon>
        <taxon>Lepidoptera</taxon>
        <taxon>Glossata</taxon>
        <taxon>Ditrysia</taxon>
        <taxon>Papilionoidea</taxon>
        <taxon>Papilionidae</taxon>
        <taxon>Parnassiinae</taxon>
        <taxon>Parnassini</taxon>
        <taxon>Parnassius</taxon>
        <taxon>Parnassius</taxon>
    </lineage>
</organism>
<dbReference type="OrthoDB" id="118105at2759"/>
<reference evidence="2" key="1">
    <citation type="submission" date="2021-04" db="EMBL/GenBank/DDBJ databases">
        <authorList>
            <person name="Tunstrom K."/>
        </authorList>
    </citation>
    <scope>NUCLEOTIDE SEQUENCE</scope>
</reference>
<accession>A0A8S3W1U9</accession>
<dbReference type="PANTHER" id="PTHR46599">
    <property type="entry name" value="PIGGYBAC TRANSPOSABLE ELEMENT-DERIVED PROTEIN 4"/>
    <property type="match status" value="1"/>
</dbReference>
<dbReference type="EMBL" id="CAJQZP010000065">
    <property type="protein sequence ID" value="CAG4935966.1"/>
    <property type="molecule type" value="Genomic_DNA"/>
</dbReference>
<protein>
    <submittedName>
        <fullName evidence="2">(apollo) hypothetical protein</fullName>
    </submittedName>
</protein>